<keyword evidence="4" id="KW-1185">Reference proteome</keyword>
<dbReference type="RefSeq" id="WP_091012985.1">
    <property type="nucleotide sequence ID" value="NZ_FOKJ01000008.1"/>
</dbReference>
<gene>
    <name evidence="3" type="ORF">SAMN04244571_00805</name>
</gene>
<dbReference type="SUPFAM" id="SSF55729">
    <property type="entry name" value="Acyl-CoA N-acyltransferases (Nat)"/>
    <property type="match status" value="1"/>
</dbReference>
<feature type="domain" description="BioF2-like acetyltransferase" evidence="2">
    <location>
        <begin position="217"/>
        <end position="360"/>
    </location>
</feature>
<name>A0A1I0WUV1_9GAMM</name>
<dbReference type="InterPro" id="IPR016181">
    <property type="entry name" value="Acyl_CoA_acyltransferase"/>
</dbReference>
<dbReference type="InterPro" id="IPR038740">
    <property type="entry name" value="BioF2-like_GNAT_dom"/>
</dbReference>
<comment type="caution">
    <text evidence="3">The sequence shown here is derived from an EMBL/GenBank/DDBJ whole genome shotgun (WGS) entry which is preliminary data.</text>
</comment>
<evidence type="ECO:0000256" key="1">
    <source>
        <dbReference type="SAM" id="MobiDB-lite"/>
    </source>
</evidence>
<feature type="region of interest" description="Disordered" evidence="1">
    <location>
        <begin position="1"/>
        <end position="21"/>
    </location>
</feature>
<organism evidence="3 4">
    <name type="scientific">Azotobacter beijerinckii</name>
    <dbReference type="NCBI Taxonomy" id="170623"/>
    <lineage>
        <taxon>Bacteria</taxon>
        <taxon>Pseudomonadati</taxon>
        <taxon>Pseudomonadota</taxon>
        <taxon>Gammaproteobacteria</taxon>
        <taxon>Pseudomonadales</taxon>
        <taxon>Pseudomonadaceae</taxon>
        <taxon>Azotobacter</taxon>
    </lineage>
</organism>
<accession>A0A1I0WUV1</accession>
<reference evidence="3 4" key="1">
    <citation type="submission" date="2016-10" db="EMBL/GenBank/DDBJ databases">
        <authorList>
            <person name="Varghese N."/>
            <person name="Submissions S."/>
        </authorList>
    </citation>
    <scope>NUCLEOTIDE SEQUENCE [LARGE SCALE GENOMIC DNA]</scope>
    <source>
        <strain evidence="3 4">DSM 282</strain>
    </source>
</reference>
<evidence type="ECO:0000313" key="4">
    <source>
        <dbReference type="Proteomes" id="UP000198861"/>
    </source>
</evidence>
<dbReference type="Pfam" id="PF13480">
    <property type="entry name" value="Acetyltransf_6"/>
    <property type="match status" value="1"/>
</dbReference>
<dbReference type="EMBL" id="FOKJ01000008">
    <property type="protein sequence ID" value="SFA92539.1"/>
    <property type="molecule type" value="Genomic_DNA"/>
</dbReference>
<protein>
    <submittedName>
        <fullName evidence="3">Acetyltransferase (GNAT) domain-containing protein</fullName>
    </submittedName>
</protein>
<proteinExistence type="predicted"/>
<dbReference type="Proteomes" id="UP000198861">
    <property type="component" value="Unassembled WGS sequence"/>
</dbReference>
<sequence>MLRRATSWPAGQEARNDSSESLRPRRQRAFLLYGGYRIVLARSPEAIGPCLEGWEALAREAAEPNVFYSPWALLPALEHLVGDKRFALLFLVRQGGSEEGPVLDGFFPLFEPSGCGLLPRTVARMFRHRYCFSVTPLVRRGREPAVMRAFLRWLHAHRRQYPLLLLRDAPADGPLAAALRTALGNEGLRCHEGARRSRALIEPGDDAERYLERAMSAKRRKEYRRLGRRLGELGELRLRVLQPRGEDLQAWLSAFLALESKGWKGESRSALGCRTACRRYFEAVATAAYARGQLMMLELSLDRRPLAMLCDFLAPPGAFSFKVAFDEDYAQYSPGALLELECIRLLHELKDQGVQWMDSCAAPEGGLSNSLWLERKPLCTFVLSSGSPLADLWIDLYPYGKRLKGWWKRRQERLSDGWPSGSRTAGG</sequence>
<evidence type="ECO:0000313" key="3">
    <source>
        <dbReference type="EMBL" id="SFA92539.1"/>
    </source>
</evidence>
<evidence type="ECO:0000259" key="2">
    <source>
        <dbReference type="Pfam" id="PF13480"/>
    </source>
</evidence>